<protein>
    <submittedName>
        <fullName evidence="1">Uncharacterized protein</fullName>
    </submittedName>
</protein>
<organism evidence="1 2">
    <name type="scientific">Labedaea rhizosphaerae</name>
    <dbReference type="NCBI Taxonomy" id="598644"/>
    <lineage>
        <taxon>Bacteria</taxon>
        <taxon>Bacillati</taxon>
        <taxon>Actinomycetota</taxon>
        <taxon>Actinomycetes</taxon>
        <taxon>Pseudonocardiales</taxon>
        <taxon>Pseudonocardiaceae</taxon>
        <taxon>Labedaea</taxon>
    </lineage>
</organism>
<accession>A0A4R6SC68</accession>
<evidence type="ECO:0000313" key="1">
    <source>
        <dbReference type="EMBL" id="TDP97659.1"/>
    </source>
</evidence>
<dbReference type="Proteomes" id="UP000295444">
    <property type="component" value="Unassembled WGS sequence"/>
</dbReference>
<sequence>MAERARTFYLQRNEDLTGVSGTGIVADGVLWPDETVTVHWRGTYASDVYWPDGIEAVEQIHGHDGRTEIIWHVSNAATEPDYAAMVRVAAAATLREFAELIDRGPMIPLRPSIFSTMAREQADDIEAGRRG</sequence>
<comment type="caution">
    <text evidence="1">The sequence shown here is derived from an EMBL/GenBank/DDBJ whole genome shotgun (WGS) entry which is preliminary data.</text>
</comment>
<dbReference type="AlphaFoldDB" id="A0A4R6SC68"/>
<name>A0A4R6SC68_LABRH</name>
<dbReference type="RefSeq" id="WP_208115694.1">
    <property type="nucleotide sequence ID" value="NZ_SNXZ01000003.1"/>
</dbReference>
<gene>
    <name evidence="1" type="ORF">EV186_103623</name>
</gene>
<keyword evidence="2" id="KW-1185">Reference proteome</keyword>
<reference evidence="1 2" key="1">
    <citation type="submission" date="2019-03" db="EMBL/GenBank/DDBJ databases">
        <title>Genomic Encyclopedia of Type Strains, Phase IV (KMG-IV): sequencing the most valuable type-strain genomes for metagenomic binning, comparative biology and taxonomic classification.</title>
        <authorList>
            <person name="Goeker M."/>
        </authorList>
    </citation>
    <scope>NUCLEOTIDE SEQUENCE [LARGE SCALE GENOMIC DNA]</scope>
    <source>
        <strain evidence="1 2">DSM 45361</strain>
    </source>
</reference>
<evidence type="ECO:0000313" key="2">
    <source>
        <dbReference type="Proteomes" id="UP000295444"/>
    </source>
</evidence>
<dbReference type="EMBL" id="SNXZ01000003">
    <property type="protein sequence ID" value="TDP97659.1"/>
    <property type="molecule type" value="Genomic_DNA"/>
</dbReference>
<proteinExistence type="predicted"/>